<dbReference type="AlphaFoldDB" id="A0A255E4R3"/>
<dbReference type="Gene3D" id="1.10.287.1060">
    <property type="entry name" value="ESAT-6-like"/>
    <property type="match status" value="1"/>
</dbReference>
<name>A0A255E4R3_9ACTN</name>
<feature type="region of interest" description="Disordered" evidence="1">
    <location>
        <begin position="96"/>
        <end position="115"/>
    </location>
</feature>
<evidence type="ECO:0000313" key="2">
    <source>
        <dbReference type="EMBL" id="OYN86534.1"/>
    </source>
</evidence>
<dbReference type="RefSeq" id="WP_094451101.1">
    <property type="nucleotide sequence ID" value="NZ_NMVI01000018.1"/>
</dbReference>
<comment type="caution">
    <text evidence="2">The sequence shown here is derived from an EMBL/GenBank/DDBJ whole genome shotgun (WGS) entry which is preliminary data.</text>
</comment>
<reference evidence="2 3" key="1">
    <citation type="submission" date="2017-07" db="EMBL/GenBank/DDBJ databases">
        <title>Draft whole genome sequences of clinical Proprionibacteriaceae strains.</title>
        <authorList>
            <person name="Bernier A.-M."/>
            <person name="Bernard K."/>
            <person name="Domingo M.-C."/>
        </authorList>
    </citation>
    <scope>NUCLEOTIDE SEQUENCE [LARGE SCALE GENOMIC DNA]</scope>
    <source>
        <strain evidence="2 3">NML 160184</strain>
    </source>
</reference>
<organism evidence="2 3">
    <name type="scientific">Parenemella sanctibonifatiensis</name>
    <dbReference type="NCBI Taxonomy" id="2016505"/>
    <lineage>
        <taxon>Bacteria</taxon>
        <taxon>Bacillati</taxon>
        <taxon>Actinomycetota</taxon>
        <taxon>Actinomycetes</taxon>
        <taxon>Propionibacteriales</taxon>
        <taxon>Propionibacteriaceae</taxon>
        <taxon>Parenemella</taxon>
    </lineage>
</organism>
<dbReference type="Proteomes" id="UP000216533">
    <property type="component" value="Unassembled WGS sequence"/>
</dbReference>
<gene>
    <name evidence="2" type="ORF">CGZ92_09345</name>
</gene>
<dbReference type="EMBL" id="NMVI01000018">
    <property type="protein sequence ID" value="OYN86534.1"/>
    <property type="molecule type" value="Genomic_DNA"/>
</dbReference>
<evidence type="ECO:0000256" key="1">
    <source>
        <dbReference type="SAM" id="MobiDB-lite"/>
    </source>
</evidence>
<feature type="compositionally biased region" description="Low complexity" evidence="1">
    <location>
        <begin position="97"/>
        <end position="115"/>
    </location>
</feature>
<evidence type="ECO:0000313" key="3">
    <source>
        <dbReference type="Proteomes" id="UP000216533"/>
    </source>
</evidence>
<protein>
    <submittedName>
        <fullName evidence="2">Uncharacterized protein</fullName>
    </submittedName>
</protein>
<sequence>MSQVEFRPETWRSSGDAFESEAASVAQAVQSVISANSDMGAMGAGNGGTLADAALATVFPMVFERLTESINSIADGLAADGTSMIDTAAVYEQTEQTNTDTANATNTDIANAGES</sequence>
<proteinExistence type="predicted"/>
<accession>A0A255E4R3</accession>